<evidence type="ECO:0000256" key="2">
    <source>
        <dbReference type="ARBA" id="ARBA00022908"/>
    </source>
</evidence>
<proteinExistence type="inferred from homology"/>
<evidence type="ECO:0000259" key="7">
    <source>
        <dbReference type="PROSITE" id="PS51900"/>
    </source>
</evidence>
<sequence>MPLTAKAISAAQPKEKDYKLSDEKGLYLLITKTNKRYWRLKYRFAGKEKVLAIGVYPEVSLKEARAARDKARQQLAEHIDPSMQKQIDQMIKHQESDNSFKRVALEWFETKMADKSEKHRKRTKSAIERDLFPYIGKRPISDIKAIELLTVLKKIISERQAVETAHRVKQTAGQIFRYAIATGRTERDPTRDLDGSLPSPKEKHLAAITDPKDVGRLMVAIDEYNATPVVKAALRLSPLWFCRPGELRHMRWDQVNWEEKRIELQASKTHQEHIIPLSRQSLEILEELALHTRHRSEFLFPSARGASRPMSDNAVRTALRSMGYDNDTMTAHGFRAMARTLLDEVLGFRVEWIEQQLAHAVKDPNGRAYNRTKHLNQRFEMMQRWADYLDDLKAQALTGNVISASFGAKAG</sequence>
<dbReference type="InterPro" id="IPR010998">
    <property type="entry name" value="Integrase_recombinase_N"/>
</dbReference>
<dbReference type="InterPro" id="IPR050808">
    <property type="entry name" value="Phage_Integrase"/>
</dbReference>
<keyword evidence="2" id="KW-0229">DNA integration</keyword>
<dbReference type="GO" id="GO:0015074">
    <property type="term" value="P:DNA integration"/>
    <property type="evidence" value="ECO:0007669"/>
    <property type="project" value="UniProtKB-KW"/>
</dbReference>
<dbReference type="PROSITE" id="PS51900">
    <property type="entry name" value="CB"/>
    <property type="match status" value="1"/>
</dbReference>
<feature type="domain" description="Tyr recombinase" evidence="6">
    <location>
        <begin position="204"/>
        <end position="387"/>
    </location>
</feature>
<dbReference type="InterPro" id="IPR038488">
    <property type="entry name" value="Integrase_DNA-bd_sf"/>
</dbReference>
<dbReference type="InterPro" id="IPR044068">
    <property type="entry name" value="CB"/>
</dbReference>
<dbReference type="EMBL" id="MTSD02000008">
    <property type="protein sequence ID" value="OOV86204.1"/>
    <property type="molecule type" value="Genomic_DNA"/>
</dbReference>
<dbReference type="PANTHER" id="PTHR30629">
    <property type="entry name" value="PROPHAGE INTEGRASE"/>
    <property type="match status" value="1"/>
</dbReference>
<keyword evidence="3 5" id="KW-0238">DNA-binding</keyword>
<dbReference type="InterPro" id="IPR053876">
    <property type="entry name" value="Phage_int_M"/>
</dbReference>
<evidence type="ECO:0000256" key="5">
    <source>
        <dbReference type="PROSITE-ProRule" id="PRU01248"/>
    </source>
</evidence>
<dbReference type="Gene3D" id="1.10.150.130">
    <property type="match status" value="1"/>
</dbReference>
<comment type="caution">
    <text evidence="8">The sequence shown here is derived from an EMBL/GenBank/DDBJ whole genome shotgun (WGS) entry which is preliminary data.</text>
</comment>
<evidence type="ECO:0000256" key="4">
    <source>
        <dbReference type="ARBA" id="ARBA00023172"/>
    </source>
</evidence>
<dbReference type="RefSeq" id="WP_078320552.1">
    <property type="nucleotide sequence ID" value="NZ_FXTS01000009.1"/>
</dbReference>
<comment type="similarity">
    <text evidence="1">Belongs to the 'phage' integrase family.</text>
</comment>
<evidence type="ECO:0000313" key="8">
    <source>
        <dbReference type="EMBL" id="OOV86204.1"/>
    </source>
</evidence>
<evidence type="ECO:0000256" key="1">
    <source>
        <dbReference type="ARBA" id="ARBA00008857"/>
    </source>
</evidence>
<evidence type="ECO:0000256" key="3">
    <source>
        <dbReference type="ARBA" id="ARBA00023125"/>
    </source>
</evidence>
<organism evidence="8 9">
    <name type="scientific">Oceanospirillum linum</name>
    <dbReference type="NCBI Taxonomy" id="966"/>
    <lineage>
        <taxon>Bacteria</taxon>
        <taxon>Pseudomonadati</taxon>
        <taxon>Pseudomonadota</taxon>
        <taxon>Gammaproteobacteria</taxon>
        <taxon>Oceanospirillales</taxon>
        <taxon>Oceanospirillaceae</taxon>
        <taxon>Oceanospirillum</taxon>
    </lineage>
</organism>
<dbReference type="STRING" id="966.BTA35_0214590"/>
<dbReference type="SUPFAM" id="SSF56349">
    <property type="entry name" value="DNA breaking-rejoining enzymes"/>
    <property type="match status" value="1"/>
</dbReference>
<dbReference type="InterPro" id="IPR025166">
    <property type="entry name" value="Integrase_DNA_bind_dom"/>
</dbReference>
<accession>A0A1T1H8K4</accession>
<dbReference type="Pfam" id="PF00589">
    <property type="entry name" value="Phage_integrase"/>
    <property type="match status" value="1"/>
</dbReference>
<dbReference type="Pfam" id="PF22022">
    <property type="entry name" value="Phage_int_M"/>
    <property type="match status" value="1"/>
</dbReference>
<keyword evidence="4" id="KW-0233">DNA recombination</keyword>
<dbReference type="CDD" id="cd00801">
    <property type="entry name" value="INT_P4_C"/>
    <property type="match status" value="1"/>
</dbReference>
<dbReference type="InterPro" id="IPR011010">
    <property type="entry name" value="DNA_brk_join_enz"/>
</dbReference>
<dbReference type="GO" id="GO:0003677">
    <property type="term" value="F:DNA binding"/>
    <property type="evidence" value="ECO:0007669"/>
    <property type="project" value="UniProtKB-UniRule"/>
</dbReference>
<protein>
    <submittedName>
        <fullName evidence="8">Integrase</fullName>
    </submittedName>
</protein>
<evidence type="ECO:0000313" key="9">
    <source>
        <dbReference type="Proteomes" id="UP000190064"/>
    </source>
</evidence>
<dbReference type="Gene3D" id="3.30.160.390">
    <property type="entry name" value="Integrase, DNA-binding domain"/>
    <property type="match status" value="1"/>
</dbReference>
<dbReference type="Proteomes" id="UP000190064">
    <property type="component" value="Unassembled WGS sequence"/>
</dbReference>
<reference evidence="8" key="1">
    <citation type="submission" date="2017-02" db="EMBL/GenBank/DDBJ databases">
        <title>Draft Genome Sequence of the Salt Water Bacterium Oceanospirillum linum ATCC 11336.</title>
        <authorList>
            <person name="Trachtenberg A.M."/>
            <person name="Carney J.G."/>
            <person name="Linnane J.D."/>
            <person name="Rheaume B.A."/>
            <person name="Pitts N.L."/>
            <person name="Mykles D.L."/>
            <person name="Maclea K.S."/>
        </authorList>
    </citation>
    <scope>NUCLEOTIDE SEQUENCE [LARGE SCALE GENOMIC DNA]</scope>
    <source>
        <strain evidence="8">ATCC 11336</strain>
    </source>
</reference>
<keyword evidence="9" id="KW-1185">Reference proteome</keyword>
<dbReference type="Gene3D" id="1.10.443.10">
    <property type="entry name" value="Intergrase catalytic core"/>
    <property type="match status" value="1"/>
</dbReference>
<dbReference type="InterPro" id="IPR013762">
    <property type="entry name" value="Integrase-like_cat_sf"/>
</dbReference>
<dbReference type="Pfam" id="PF13356">
    <property type="entry name" value="Arm-DNA-bind_3"/>
    <property type="match status" value="1"/>
</dbReference>
<dbReference type="AlphaFoldDB" id="A0A1T1H8K4"/>
<evidence type="ECO:0000259" key="6">
    <source>
        <dbReference type="PROSITE" id="PS51898"/>
    </source>
</evidence>
<feature type="domain" description="Core-binding (CB)" evidence="7">
    <location>
        <begin position="98"/>
        <end position="180"/>
    </location>
</feature>
<dbReference type="PANTHER" id="PTHR30629:SF2">
    <property type="entry name" value="PROPHAGE INTEGRASE INTS-RELATED"/>
    <property type="match status" value="1"/>
</dbReference>
<dbReference type="PROSITE" id="PS51898">
    <property type="entry name" value="TYR_RECOMBINASE"/>
    <property type="match status" value="1"/>
</dbReference>
<name>A0A1T1H8K4_OCELI</name>
<gene>
    <name evidence="8" type="ORF">BTA35_0214590</name>
</gene>
<dbReference type="InterPro" id="IPR002104">
    <property type="entry name" value="Integrase_catalytic"/>
</dbReference>
<dbReference type="GO" id="GO:0006310">
    <property type="term" value="P:DNA recombination"/>
    <property type="evidence" value="ECO:0007669"/>
    <property type="project" value="UniProtKB-KW"/>
</dbReference>